<gene>
    <name evidence="2" type="ORF">SLS62_010254</name>
</gene>
<dbReference type="CDD" id="cd04301">
    <property type="entry name" value="NAT_SF"/>
    <property type="match status" value="1"/>
</dbReference>
<dbReference type="AlphaFoldDB" id="A0AAN9UAH6"/>
<name>A0AAN9UAH6_9PEZI</name>
<dbReference type="PANTHER" id="PTHR42791">
    <property type="entry name" value="GNAT FAMILY ACETYLTRANSFERASE"/>
    <property type="match status" value="1"/>
</dbReference>
<dbReference type="Proteomes" id="UP001320420">
    <property type="component" value="Unassembled WGS sequence"/>
</dbReference>
<accession>A0AAN9UAH6</accession>
<dbReference type="Pfam" id="PF00583">
    <property type="entry name" value="Acetyltransf_1"/>
    <property type="match status" value="1"/>
</dbReference>
<dbReference type="GO" id="GO:0016747">
    <property type="term" value="F:acyltransferase activity, transferring groups other than amino-acyl groups"/>
    <property type="evidence" value="ECO:0007669"/>
    <property type="project" value="InterPro"/>
</dbReference>
<evidence type="ECO:0000313" key="2">
    <source>
        <dbReference type="EMBL" id="KAK7744296.1"/>
    </source>
</evidence>
<protein>
    <recommendedName>
        <fullName evidence="1">N-acetyltransferase domain-containing protein</fullName>
    </recommendedName>
</protein>
<dbReference type="EMBL" id="JAKJXP020000123">
    <property type="protein sequence ID" value="KAK7744296.1"/>
    <property type="molecule type" value="Genomic_DNA"/>
</dbReference>
<reference evidence="2 3" key="1">
    <citation type="submission" date="2024-02" db="EMBL/GenBank/DDBJ databases">
        <title>De novo assembly and annotation of 12 fungi associated with fruit tree decline syndrome in Ontario, Canada.</title>
        <authorList>
            <person name="Sulman M."/>
            <person name="Ellouze W."/>
            <person name="Ilyukhin E."/>
        </authorList>
    </citation>
    <scope>NUCLEOTIDE SEQUENCE [LARGE SCALE GENOMIC DNA]</scope>
    <source>
        <strain evidence="2 3">M11/M66-122</strain>
    </source>
</reference>
<dbReference type="InterPro" id="IPR000182">
    <property type="entry name" value="GNAT_dom"/>
</dbReference>
<dbReference type="SUPFAM" id="SSF55729">
    <property type="entry name" value="Acyl-CoA N-acyltransferases (Nat)"/>
    <property type="match status" value="1"/>
</dbReference>
<dbReference type="Gene3D" id="3.40.630.30">
    <property type="match status" value="1"/>
</dbReference>
<dbReference type="InterPro" id="IPR052523">
    <property type="entry name" value="Trichothecene_AcTrans"/>
</dbReference>
<dbReference type="PANTHER" id="PTHR42791:SF2">
    <property type="entry name" value="N-ACETYLTRANSFERASE DOMAIN-CONTAINING PROTEIN"/>
    <property type="match status" value="1"/>
</dbReference>
<evidence type="ECO:0000259" key="1">
    <source>
        <dbReference type="Pfam" id="PF00583"/>
    </source>
</evidence>
<dbReference type="InterPro" id="IPR016181">
    <property type="entry name" value="Acyl_CoA_acyltransferase"/>
</dbReference>
<feature type="non-terminal residue" evidence="2">
    <location>
        <position position="170"/>
    </location>
</feature>
<evidence type="ECO:0000313" key="3">
    <source>
        <dbReference type="Proteomes" id="UP001320420"/>
    </source>
</evidence>
<organism evidence="2 3">
    <name type="scientific">Diatrype stigma</name>
    <dbReference type="NCBI Taxonomy" id="117547"/>
    <lineage>
        <taxon>Eukaryota</taxon>
        <taxon>Fungi</taxon>
        <taxon>Dikarya</taxon>
        <taxon>Ascomycota</taxon>
        <taxon>Pezizomycotina</taxon>
        <taxon>Sordariomycetes</taxon>
        <taxon>Xylariomycetidae</taxon>
        <taxon>Xylariales</taxon>
        <taxon>Diatrypaceae</taxon>
        <taxon>Diatrype</taxon>
    </lineage>
</organism>
<sequence length="170" mass="19086">MSPVLDIPHTPPPGFAVREATLADVGDLTRLWYSSFNPSHKFWDIVTPCDVVTRQWWDAAWTLGIEAGPAVLRTFVVEDLSRGGHLVAFARWNVPQADGSQDIPLPDYPAEWDPELTEALWGGMPKNRASVMGRRPHWMLEFLGVDKDYQKHGLGYTLVDWGCRQADSLG</sequence>
<comment type="caution">
    <text evidence="2">The sequence shown here is derived from an EMBL/GenBank/DDBJ whole genome shotgun (WGS) entry which is preliminary data.</text>
</comment>
<feature type="domain" description="N-acetyltransferase" evidence="1">
    <location>
        <begin position="77"/>
        <end position="168"/>
    </location>
</feature>
<keyword evidence="3" id="KW-1185">Reference proteome</keyword>
<proteinExistence type="predicted"/>